<evidence type="ECO:0008006" key="4">
    <source>
        <dbReference type="Google" id="ProtNLM"/>
    </source>
</evidence>
<reference evidence="2 3" key="1">
    <citation type="submission" date="2020-03" db="EMBL/GenBank/DDBJ databases">
        <title>Genomic Encyclopedia of Type Strains, Phase IV (KMG-IV): sequencing the most valuable type-strain genomes for metagenomic binning, comparative biology and taxonomic classification.</title>
        <authorList>
            <person name="Goeker M."/>
        </authorList>
    </citation>
    <scope>NUCLEOTIDE SEQUENCE [LARGE SCALE GENOMIC DNA]</scope>
    <source>
        <strain evidence="2 3">DSM 16846</strain>
    </source>
</reference>
<keyword evidence="3" id="KW-1185">Reference proteome</keyword>
<organism evidence="2 3">
    <name type="scientific">Sphingomonas kaistensis</name>
    <dbReference type="NCBI Taxonomy" id="298708"/>
    <lineage>
        <taxon>Bacteria</taxon>
        <taxon>Pseudomonadati</taxon>
        <taxon>Pseudomonadota</taxon>
        <taxon>Alphaproteobacteria</taxon>
        <taxon>Sphingomonadales</taxon>
        <taxon>Sphingomonadaceae</taxon>
        <taxon>Sphingomonas</taxon>
    </lineage>
</organism>
<dbReference type="RefSeq" id="WP_168067905.1">
    <property type="nucleotide sequence ID" value="NZ_JAATJC010000001.1"/>
</dbReference>
<sequence length="173" mass="19610">MGIVGGSRCEVQQRGERKNEFGLERQQDFLSLFAQTCNIRSSARKVGVAESTIFKRRRDDAEFRVAFAAAQDHATALLKSELVRRGLELLRAATPKQADGAALAGMDAKLLLSLVAQHECNVGRELGDQKPKRSDANEAAARLQALLVRMRLERKREEEQRRLERLERLERKR</sequence>
<dbReference type="EMBL" id="JAATJC010000001">
    <property type="protein sequence ID" value="NJC05182.1"/>
    <property type="molecule type" value="Genomic_DNA"/>
</dbReference>
<dbReference type="AlphaFoldDB" id="A0A7X6BGL8"/>
<accession>A0A7X6BGL8</accession>
<keyword evidence="1" id="KW-0175">Coiled coil</keyword>
<feature type="coiled-coil region" evidence="1">
    <location>
        <begin position="133"/>
        <end position="172"/>
    </location>
</feature>
<name>A0A7X6BGL8_9SPHN</name>
<comment type="caution">
    <text evidence="2">The sequence shown here is derived from an EMBL/GenBank/DDBJ whole genome shotgun (WGS) entry which is preliminary data.</text>
</comment>
<evidence type="ECO:0000313" key="2">
    <source>
        <dbReference type="EMBL" id="NJC05182.1"/>
    </source>
</evidence>
<dbReference type="Proteomes" id="UP000558192">
    <property type="component" value="Unassembled WGS sequence"/>
</dbReference>
<protein>
    <recommendedName>
        <fullName evidence="4">Terminase small subunit</fullName>
    </recommendedName>
</protein>
<evidence type="ECO:0000313" key="3">
    <source>
        <dbReference type="Proteomes" id="UP000558192"/>
    </source>
</evidence>
<gene>
    <name evidence="2" type="ORF">GGQ97_000975</name>
</gene>
<proteinExistence type="predicted"/>
<evidence type="ECO:0000256" key="1">
    <source>
        <dbReference type="SAM" id="Coils"/>
    </source>
</evidence>